<dbReference type="InterPro" id="IPR033469">
    <property type="entry name" value="CYTH-like_dom_sf"/>
</dbReference>
<name>A0A835H6H4_9MAGN</name>
<sequence length="256" mass="29161">MSVVVCNLVNAFDALYHKLGPVLGATKIRLGSLQPKPKQQSPNKGQYTPPNRKTGKTYPNRVREEFFSGGGEIEFVCLGGFRNVRGVYDWNGLKLELDEMQYDFGISYEIECESDDPENVKMVLEKFLNENGVEYSYYEVLKFAVCQSGKVPEYNSLNRVEMFISKISKDYVRLLKYGDSLYRCKSLKVAALGRMYNVIKRVPPSLAYLEYIRQHMARLPSIDPNTRTILICGYPNVGKSSFINKITRDDVDVDVG</sequence>
<dbReference type="Pfam" id="PF01926">
    <property type="entry name" value="MMR_HSR1"/>
    <property type="match status" value="1"/>
</dbReference>
<feature type="domain" description="G" evidence="2">
    <location>
        <begin position="229"/>
        <end position="253"/>
    </location>
</feature>
<evidence type="ECO:0000259" key="3">
    <source>
        <dbReference type="Pfam" id="PF01928"/>
    </source>
</evidence>
<evidence type="ECO:0000313" key="6">
    <source>
        <dbReference type="Proteomes" id="UP000631114"/>
    </source>
</evidence>
<proteinExistence type="predicted"/>
<evidence type="ECO:0000259" key="4">
    <source>
        <dbReference type="Pfam" id="PF17835"/>
    </source>
</evidence>
<feature type="domain" description="NOG1 N-terminal helical" evidence="4">
    <location>
        <begin position="157"/>
        <end position="223"/>
    </location>
</feature>
<dbReference type="Pfam" id="PF17835">
    <property type="entry name" value="NOG1_N"/>
    <property type="match status" value="1"/>
</dbReference>
<accession>A0A835H6H4</accession>
<dbReference type="GO" id="GO:0016462">
    <property type="term" value="F:pyrophosphatase activity"/>
    <property type="evidence" value="ECO:0007669"/>
    <property type="project" value="UniProtKB-ARBA"/>
</dbReference>
<protein>
    <submittedName>
        <fullName evidence="5">Uncharacterized protein</fullName>
    </submittedName>
</protein>
<feature type="domain" description="CYTH" evidence="3">
    <location>
        <begin position="69"/>
        <end position="131"/>
    </location>
</feature>
<dbReference type="Gene3D" id="2.40.320.10">
    <property type="entry name" value="Hypothetical Protein Pfu-838710-001"/>
    <property type="match status" value="1"/>
</dbReference>
<dbReference type="SUPFAM" id="SSF55154">
    <property type="entry name" value="CYTH-like phosphatases"/>
    <property type="match status" value="1"/>
</dbReference>
<keyword evidence="6" id="KW-1185">Reference proteome</keyword>
<dbReference type="InterPro" id="IPR041623">
    <property type="entry name" value="NOG1_N"/>
</dbReference>
<evidence type="ECO:0000313" key="5">
    <source>
        <dbReference type="EMBL" id="KAF9592652.1"/>
    </source>
</evidence>
<evidence type="ECO:0000256" key="1">
    <source>
        <dbReference type="SAM" id="MobiDB-lite"/>
    </source>
</evidence>
<dbReference type="PANTHER" id="PTHR45759">
    <property type="entry name" value="NUCLEOLAR GTP-BINDING PROTEIN 1"/>
    <property type="match status" value="1"/>
</dbReference>
<dbReference type="GO" id="GO:0005525">
    <property type="term" value="F:GTP binding"/>
    <property type="evidence" value="ECO:0007669"/>
    <property type="project" value="InterPro"/>
</dbReference>
<dbReference type="InterPro" id="IPR027417">
    <property type="entry name" value="P-loop_NTPase"/>
</dbReference>
<dbReference type="InterPro" id="IPR023577">
    <property type="entry name" value="CYTH_domain"/>
</dbReference>
<comment type="caution">
    <text evidence="5">The sequence shown here is derived from an EMBL/GenBank/DDBJ whole genome shotgun (WGS) entry which is preliminary data.</text>
</comment>
<dbReference type="Gene3D" id="3.40.50.300">
    <property type="entry name" value="P-loop containing nucleotide triphosphate hydrolases"/>
    <property type="match status" value="1"/>
</dbReference>
<dbReference type="EMBL" id="JADFTS010000008">
    <property type="protein sequence ID" value="KAF9592652.1"/>
    <property type="molecule type" value="Genomic_DNA"/>
</dbReference>
<gene>
    <name evidence="5" type="ORF">IFM89_016309</name>
</gene>
<feature type="compositionally biased region" description="Polar residues" evidence="1">
    <location>
        <begin position="37"/>
        <end position="51"/>
    </location>
</feature>
<evidence type="ECO:0000259" key="2">
    <source>
        <dbReference type="Pfam" id="PF01926"/>
    </source>
</evidence>
<dbReference type="OrthoDB" id="2160189at2759"/>
<reference evidence="5 6" key="1">
    <citation type="submission" date="2020-10" db="EMBL/GenBank/DDBJ databases">
        <title>The Coptis chinensis genome and diversification of protoberbering-type alkaloids.</title>
        <authorList>
            <person name="Wang B."/>
            <person name="Shu S."/>
            <person name="Song C."/>
            <person name="Liu Y."/>
        </authorList>
    </citation>
    <scope>NUCLEOTIDE SEQUENCE [LARGE SCALE GENOMIC DNA]</scope>
    <source>
        <strain evidence="5">HL-2020</strain>
        <tissue evidence="5">Leaf</tissue>
    </source>
</reference>
<dbReference type="AlphaFoldDB" id="A0A835H6H4"/>
<dbReference type="InterPro" id="IPR006073">
    <property type="entry name" value="GTP-bd"/>
</dbReference>
<dbReference type="Pfam" id="PF01928">
    <property type="entry name" value="CYTH"/>
    <property type="match status" value="1"/>
</dbReference>
<feature type="region of interest" description="Disordered" evidence="1">
    <location>
        <begin position="33"/>
        <end position="58"/>
    </location>
</feature>
<dbReference type="SUPFAM" id="SSF52540">
    <property type="entry name" value="P-loop containing nucleoside triphosphate hydrolases"/>
    <property type="match status" value="1"/>
</dbReference>
<organism evidence="5 6">
    <name type="scientific">Coptis chinensis</name>
    <dbReference type="NCBI Taxonomy" id="261450"/>
    <lineage>
        <taxon>Eukaryota</taxon>
        <taxon>Viridiplantae</taxon>
        <taxon>Streptophyta</taxon>
        <taxon>Embryophyta</taxon>
        <taxon>Tracheophyta</taxon>
        <taxon>Spermatophyta</taxon>
        <taxon>Magnoliopsida</taxon>
        <taxon>Ranunculales</taxon>
        <taxon>Ranunculaceae</taxon>
        <taxon>Coptidoideae</taxon>
        <taxon>Coptis</taxon>
    </lineage>
</organism>
<dbReference type="Proteomes" id="UP000631114">
    <property type="component" value="Unassembled WGS sequence"/>
</dbReference>